<dbReference type="EMBL" id="CAMXCT010005468">
    <property type="protein sequence ID" value="CAI4012453.1"/>
    <property type="molecule type" value="Genomic_DNA"/>
</dbReference>
<proteinExistence type="predicted"/>
<evidence type="ECO:0000313" key="3">
    <source>
        <dbReference type="Proteomes" id="UP001152797"/>
    </source>
</evidence>
<sequence>GAAWGSNRSGAALPEDPLAPFLHPSSRPLIQVPLEFSSLRHWCEVIGNNILAEFWHMFKEARASFTGYGTAAGDELMLENAPAEGFSQCLLLLDRQPRIAASQRVLGVGRVAVKLRGGAVRSGQ</sequence>
<evidence type="ECO:0000313" key="1">
    <source>
        <dbReference type="EMBL" id="CAI4012453.1"/>
    </source>
</evidence>
<feature type="non-terminal residue" evidence="1">
    <location>
        <position position="1"/>
    </location>
</feature>
<gene>
    <name evidence="1" type="ORF">C1SCF055_LOCUS37514</name>
</gene>
<reference evidence="1" key="1">
    <citation type="submission" date="2022-10" db="EMBL/GenBank/DDBJ databases">
        <authorList>
            <person name="Chen Y."/>
            <person name="Dougan E. K."/>
            <person name="Chan C."/>
            <person name="Rhodes N."/>
            <person name="Thang M."/>
        </authorList>
    </citation>
    <scope>NUCLEOTIDE SEQUENCE</scope>
</reference>
<dbReference type="Proteomes" id="UP001152797">
    <property type="component" value="Unassembled WGS sequence"/>
</dbReference>
<comment type="caution">
    <text evidence="1">The sequence shown here is derived from an EMBL/GenBank/DDBJ whole genome shotgun (WGS) entry which is preliminary data.</text>
</comment>
<organism evidence="1">
    <name type="scientific">Cladocopium goreaui</name>
    <dbReference type="NCBI Taxonomy" id="2562237"/>
    <lineage>
        <taxon>Eukaryota</taxon>
        <taxon>Sar</taxon>
        <taxon>Alveolata</taxon>
        <taxon>Dinophyceae</taxon>
        <taxon>Suessiales</taxon>
        <taxon>Symbiodiniaceae</taxon>
        <taxon>Cladocopium</taxon>
    </lineage>
</organism>
<protein>
    <submittedName>
        <fullName evidence="1">Uncharacterized protein</fullName>
    </submittedName>
</protein>
<dbReference type="OrthoDB" id="10674741at2759"/>
<reference evidence="2" key="2">
    <citation type="submission" date="2024-04" db="EMBL/GenBank/DDBJ databases">
        <authorList>
            <person name="Chen Y."/>
            <person name="Shah S."/>
            <person name="Dougan E. K."/>
            <person name="Thang M."/>
            <person name="Chan C."/>
        </authorList>
    </citation>
    <scope>NUCLEOTIDE SEQUENCE [LARGE SCALE GENOMIC DNA]</scope>
</reference>
<evidence type="ECO:0000313" key="2">
    <source>
        <dbReference type="EMBL" id="CAL1165828.1"/>
    </source>
</evidence>
<accession>A0A9P1DPL4</accession>
<dbReference type="AlphaFoldDB" id="A0A9P1DPL4"/>
<keyword evidence="3" id="KW-1185">Reference proteome</keyword>
<name>A0A9P1DPL4_9DINO</name>
<feature type="non-terminal residue" evidence="1">
    <location>
        <position position="124"/>
    </location>
</feature>
<dbReference type="EMBL" id="CAMXCT030005468">
    <property type="protein sequence ID" value="CAL4799765.1"/>
    <property type="molecule type" value="Genomic_DNA"/>
</dbReference>
<dbReference type="EMBL" id="CAMXCT020005468">
    <property type="protein sequence ID" value="CAL1165828.1"/>
    <property type="molecule type" value="Genomic_DNA"/>
</dbReference>